<dbReference type="PANTHER" id="PTHR46067:SF27">
    <property type="entry name" value="ACYL-COA N-ACYLTRANSFERASES (NAT) SUPERFAMILY PROTEIN"/>
    <property type="match status" value="1"/>
</dbReference>
<feature type="non-terminal residue" evidence="2">
    <location>
        <position position="177"/>
    </location>
</feature>
<dbReference type="SUPFAM" id="SSF55729">
    <property type="entry name" value="Acyl-CoA N-acyltransferases (Nat)"/>
    <property type="match status" value="1"/>
</dbReference>
<dbReference type="PROSITE" id="PS51186">
    <property type="entry name" value="GNAT"/>
    <property type="match status" value="1"/>
</dbReference>
<dbReference type="EMBL" id="JAHRHJ020000002">
    <property type="protein sequence ID" value="KAH9325051.1"/>
    <property type="molecule type" value="Genomic_DNA"/>
</dbReference>
<comment type="caution">
    <text evidence="2">The sequence shown here is derived from an EMBL/GenBank/DDBJ whole genome shotgun (WGS) entry which is preliminary data.</text>
</comment>
<sequence length="177" mass="19922">MESDNAQNGEQGQVQVEVQLRNFSMGDVDDFYEWASDEEVTRFMTWEPFKSKEHAREYVSKVVIPHPWFKAICLNGGNKAIGHIMLKQGSGIHSCRAELAYAISRNYWKMGVTTRAVATAVKMGFKELQGIERIEAFVLPENVASSRVLEKAGFKKEASLPSYVHLKGGLRDCSLFS</sequence>
<evidence type="ECO:0000259" key="1">
    <source>
        <dbReference type="PROSITE" id="PS51186"/>
    </source>
</evidence>
<dbReference type="Proteomes" id="UP000824469">
    <property type="component" value="Unassembled WGS sequence"/>
</dbReference>
<name>A0AA38GL86_TAXCH</name>
<accession>A0AA38GL86</accession>
<gene>
    <name evidence="2" type="ORF">KI387_005229</name>
</gene>
<dbReference type="AlphaFoldDB" id="A0AA38GL86"/>
<organism evidence="2 3">
    <name type="scientific">Taxus chinensis</name>
    <name type="common">Chinese yew</name>
    <name type="synonym">Taxus wallichiana var. chinensis</name>
    <dbReference type="NCBI Taxonomy" id="29808"/>
    <lineage>
        <taxon>Eukaryota</taxon>
        <taxon>Viridiplantae</taxon>
        <taxon>Streptophyta</taxon>
        <taxon>Embryophyta</taxon>
        <taxon>Tracheophyta</taxon>
        <taxon>Spermatophyta</taxon>
        <taxon>Pinopsida</taxon>
        <taxon>Pinidae</taxon>
        <taxon>Conifers II</taxon>
        <taxon>Cupressales</taxon>
        <taxon>Taxaceae</taxon>
        <taxon>Taxus</taxon>
    </lineage>
</organism>
<evidence type="ECO:0000313" key="3">
    <source>
        <dbReference type="Proteomes" id="UP000824469"/>
    </source>
</evidence>
<dbReference type="OMA" id="MTWEPFK"/>
<protein>
    <recommendedName>
        <fullName evidence="1">N-acetyltransferase domain-containing protein</fullName>
    </recommendedName>
</protein>
<dbReference type="InterPro" id="IPR000182">
    <property type="entry name" value="GNAT_dom"/>
</dbReference>
<dbReference type="Gene3D" id="3.40.630.30">
    <property type="match status" value="1"/>
</dbReference>
<dbReference type="Pfam" id="PF13302">
    <property type="entry name" value="Acetyltransf_3"/>
    <property type="match status" value="1"/>
</dbReference>
<dbReference type="InterPro" id="IPR016181">
    <property type="entry name" value="Acyl_CoA_acyltransferase"/>
</dbReference>
<proteinExistence type="predicted"/>
<dbReference type="GO" id="GO:0016747">
    <property type="term" value="F:acyltransferase activity, transferring groups other than amino-acyl groups"/>
    <property type="evidence" value="ECO:0007669"/>
    <property type="project" value="InterPro"/>
</dbReference>
<keyword evidence="3" id="KW-1185">Reference proteome</keyword>
<reference evidence="2 3" key="1">
    <citation type="journal article" date="2021" name="Nat. Plants">
        <title>The Taxus genome provides insights into paclitaxel biosynthesis.</title>
        <authorList>
            <person name="Xiong X."/>
            <person name="Gou J."/>
            <person name="Liao Q."/>
            <person name="Li Y."/>
            <person name="Zhou Q."/>
            <person name="Bi G."/>
            <person name="Li C."/>
            <person name="Du R."/>
            <person name="Wang X."/>
            <person name="Sun T."/>
            <person name="Guo L."/>
            <person name="Liang H."/>
            <person name="Lu P."/>
            <person name="Wu Y."/>
            <person name="Zhang Z."/>
            <person name="Ro D.K."/>
            <person name="Shang Y."/>
            <person name="Huang S."/>
            <person name="Yan J."/>
        </authorList>
    </citation>
    <scope>NUCLEOTIDE SEQUENCE [LARGE SCALE GENOMIC DNA]</scope>
    <source>
        <strain evidence="2">Ta-2019</strain>
    </source>
</reference>
<feature type="domain" description="N-acetyltransferase" evidence="1">
    <location>
        <begin position="18"/>
        <end position="177"/>
    </location>
</feature>
<evidence type="ECO:0000313" key="2">
    <source>
        <dbReference type="EMBL" id="KAH9325051.1"/>
    </source>
</evidence>
<dbReference type="PANTHER" id="PTHR46067">
    <property type="entry name" value="ACYL-COA N-ACYLTRANSFERASES (NAT) SUPERFAMILY PROTEIN"/>
    <property type="match status" value="1"/>
</dbReference>